<dbReference type="HOGENOM" id="CLU_122379_1_2_6"/>
<comment type="caution">
    <text evidence="1">The sequence shown here is derived from an EMBL/GenBank/DDBJ whole genome shotgun (WGS) entry which is preliminary data.</text>
</comment>
<dbReference type="OrthoDB" id="5829733at2"/>
<dbReference type="Proteomes" id="UP000003789">
    <property type="component" value="Unassembled WGS sequence"/>
</dbReference>
<gene>
    <name evidence="1" type="ORF">P3TCK_08648</name>
</gene>
<dbReference type="RefSeq" id="WP_006229769.1">
    <property type="nucleotide sequence ID" value="NZ_CH724134.1"/>
</dbReference>
<dbReference type="AlphaFoldDB" id="Q1YWW0"/>
<reference evidence="1 2" key="1">
    <citation type="submission" date="2006-03" db="EMBL/GenBank/DDBJ databases">
        <authorList>
            <person name="Bartlett D.H."/>
            <person name="Valle G."/>
            <person name="Lauro F.M."/>
            <person name="Vezzi A."/>
            <person name="Simonato F."/>
            <person name="Eloe E."/>
            <person name="Vitulo N."/>
            <person name="Stratton T.K."/>
            <person name="D'angelo M."/>
            <person name="Ferriera S."/>
            <person name="Johnson J."/>
            <person name="Kravitz S."/>
            <person name="Beeson K."/>
            <person name="Sutton G."/>
            <person name="Rogers Y."/>
            <person name="Friedman R."/>
            <person name="Frazier M."/>
            <person name="Venter J.C."/>
        </authorList>
    </citation>
    <scope>NUCLEOTIDE SEQUENCE [LARGE SCALE GENOMIC DNA]</scope>
    <source>
        <strain evidence="1 2">3TCK</strain>
    </source>
</reference>
<name>Q1YWW0_9GAMM</name>
<organism evidence="1 2">
    <name type="scientific">Photobacterium profundum 3TCK</name>
    <dbReference type="NCBI Taxonomy" id="314280"/>
    <lineage>
        <taxon>Bacteria</taxon>
        <taxon>Pseudomonadati</taxon>
        <taxon>Pseudomonadota</taxon>
        <taxon>Gammaproteobacteria</taxon>
        <taxon>Vibrionales</taxon>
        <taxon>Vibrionaceae</taxon>
        <taxon>Photobacterium</taxon>
    </lineage>
</organism>
<evidence type="ECO:0000313" key="2">
    <source>
        <dbReference type="Proteomes" id="UP000003789"/>
    </source>
</evidence>
<evidence type="ECO:0008006" key="3">
    <source>
        <dbReference type="Google" id="ProtNLM"/>
    </source>
</evidence>
<sequence>MEKQVFKINEKMHALLIVSKMDEFTVLELRDAYLNRNRNEVCKIEARKFVYRQITRLLQKGLLLKQEGNTVRNVIYKKTDLFNKSTIVLLNLSEEQSAPNVSAVISFLQAELQQYQVDLSSSIAESEEYQRLHEKLPELKPQIEIYFMQAREKCSRLLGQVTAIETILTDYKKVRG</sequence>
<protein>
    <recommendedName>
        <fullName evidence="3">Response regulator</fullName>
    </recommendedName>
</protein>
<accession>Q1YWW0</accession>
<proteinExistence type="predicted"/>
<dbReference type="EMBL" id="AAPH01000048">
    <property type="protein sequence ID" value="EAS40742.1"/>
    <property type="molecule type" value="Genomic_DNA"/>
</dbReference>
<evidence type="ECO:0000313" key="1">
    <source>
        <dbReference type="EMBL" id="EAS40742.1"/>
    </source>
</evidence>